<dbReference type="InterPro" id="IPR007420">
    <property type="entry name" value="DUF465"/>
</dbReference>
<feature type="coiled-coil region" evidence="1">
    <location>
        <begin position="12"/>
        <end position="66"/>
    </location>
</feature>
<dbReference type="RefSeq" id="WP_377377530.1">
    <property type="nucleotide sequence ID" value="NZ_JBHSSW010000009.1"/>
</dbReference>
<sequence>MDDMHFSFDENERVLESRLSELENRHRELDSLVAQLHEEGADMLRLQRLKRDKLRLRDEISRIRNALYPNIIA</sequence>
<comment type="caution">
    <text evidence="2">The sequence shown here is derived from an EMBL/GenBank/DDBJ whole genome shotgun (WGS) entry which is preliminary data.</text>
</comment>
<protein>
    <submittedName>
        <fullName evidence="2">YdcH family protein</fullName>
    </submittedName>
</protein>
<organism evidence="2 3">
    <name type="scientific">Ponticaulis profundi</name>
    <dbReference type="NCBI Taxonomy" id="2665222"/>
    <lineage>
        <taxon>Bacteria</taxon>
        <taxon>Pseudomonadati</taxon>
        <taxon>Pseudomonadota</taxon>
        <taxon>Alphaproteobacteria</taxon>
        <taxon>Hyphomonadales</taxon>
        <taxon>Hyphomonadaceae</taxon>
        <taxon>Ponticaulis</taxon>
    </lineage>
</organism>
<keyword evidence="1" id="KW-0175">Coiled coil</keyword>
<keyword evidence="3" id="KW-1185">Reference proteome</keyword>
<evidence type="ECO:0000313" key="3">
    <source>
        <dbReference type="Proteomes" id="UP001596303"/>
    </source>
</evidence>
<accession>A0ABW1S9J2</accession>
<name>A0ABW1S9J2_9PROT</name>
<reference evidence="3" key="1">
    <citation type="journal article" date="2019" name="Int. J. Syst. Evol. Microbiol.">
        <title>The Global Catalogue of Microorganisms (GCM) 10K type strain sequencing project: providing services to taxonomists for standard genome sequencing and annotation.</title>
        <authorList>
            <consortium name="The Broad Institute Genomics Platform"/>
            <consortium name="The Broad Institute Genome Sequencing Center for Infectious Disease"/>
            <person name="Wu L."/>
            <person name="Ma J."/>
        </authorList>
    </citation>
    <scope>NUCLEOTIDE SEQUENCE [LARGE SCALE GENOMIC DNA]</scope>
    <source>
        <strain evidence="3">CGMCC-1.15741</strain>
    </source>
</reference>
<dbReference type="InterPro" id="IPR038444">
    <property type="entry name" value="DUF465_sf"/>
</dbReference>
<proteinExistence type="predicted"/>
<dbReference type="Proteomes" id="UP001596303">
    <property type="component" value="Unassembled WGS sequence"/>
</dbReference>
<gene>
    <name evidence="2" type="ORF">ACFQDM_07500</name>
</gene>
<evidence type="ECO:0000313" key="2">
    <source>
        <dbReference type="EMBL" id="MFC6197917.1"/>
    </source>
</evidence>
<evidence type="ECO:0000256" key="1">
    <source>
        <dbReference type="SAM" id="Coils"/>
    </source>
</evidence>
<dbReference type="Gene3D" id="6.10.280.50">
    <property type="match status" value="1"/>
</dbReference>
<dbReference type="EMBL" id="JBHSSW010000009">
    <property type="protein sequence ID" value="MFC6197917.1"/>
    <property type="molecule type" value="Genomic_DNA"/>
</dbReference>
<dbReference type="Pfam" id="PF04325">
    <property type="entry name" value="DUF465"/>
    <property type="match status" value="1"/>
</dbReference>